<accession>A0A3P6EF88</accession>
<dbReference type="AlphaFoldDB" id="A0A3P6EF88"/>
<gene>
    <name evidence="1" type="ORF">BOLC7T43870H</name>
</gene>
<proteinExistence type="predicted"/>
<protein>
    <submittedName>
        <fullName evidence="1">Uncharacterized protein</fullName>
    </submittedName>
</protein>
<dbReference type="EMBL" id="LR031876">
    <property type="protein sequence ID" value="VDD38310.1"/>
    <property type="molecule type" value="Genomic_DNA"/>
</dbReference>
<evidence type="ECO:0000313" key="1">
    <source>
        <dbReference type="EMBL" id="VDD38310.1"/>
    </source>
</evidence>
<name>A0A3P6EF88_BRAOL</name>
<sequence length="54" mass="6328">MIVVYANHGQAEKSMLINVQRFHHFEDEIIVMYAVRNRHAMVKVFKLPEVISST</sequence>
<reference evidence="1" key="1">
    <citation type="submission" date="2018-11" db="EMBL/GenBank/DDBJ databases">
        <authorList>
            <consortium name="Genoscope - CEA"/>
            <person name="William W."/>
        </authorList>
    </citation>
    <scope>NUCLEOTIDE SEQUENCE</scope>
</reference>
<organism evidence="1">
    <name type="scientific">Brassica oleracea</name>
    <name type="common">Wild cabbage</name>
    <dbReference type="NCBI Taxonomy" id="3712"/>
    <lineage>
        <taxon>Eukaryota</taxon>
        <taxon>Viridiplantae</taxon>
        <taxon>Streptophyta</taxon>
        <taxon>Embryophyta</taxon>
        <taxon>Tracheophyta</taxon>
        <taxon>Spermatophyta</taxon>
        <taxon>Magnoliopsida</taxon>
        <taxon>eudicotyledons</taxon>
        <taxon>Gunneridae</taxon>
        <taxon>Pentapetalae</taxon>
        <taxon>rosids</taxon>
        <taxon>malvids</taxon>
        <taxon>Brassicales</taxon>
        <taxon>Brassicaceae</taxon>
        <taxon>Brassiceae</taxon>
        <taxon>Brassica</taxon>
    </lineage>
</organism>